<feature type="domain" description="Prolyl 3,4-dihydroxylase TPA1/OFD1 N-terminal" evidence="1">
    <location>
        <begin position="146"/>
        <end position="237"/>
    </location>
</feature>
<dbReference type="Pfam" id="PF13661">
    <property type="entry name" value="2OG-FeII_Oxy_4"/>
    <property type="match status" value="1"/>
</dbReference>
<dbReference type="Gene3D" id="2.60.120.620">
    <property type="entry name" value="q2cbj1_9rhob like domain"/>
    <property type="match status" value="1"/>
</dbReference>
<dbReference type="GO" id="GO:0005737">
    <property type="term" value="C:cytoplasm"/>
    <property type="evidence" value="ECO:0007669"/>
    <property type="project" value="TreeGrafter"/>
</dbReference>
<keyword evidence="3" id="KW-1185">Reference proteome</keyword>
<dbReference type="OrthoDB" id="9783171at2"/>
<dbReference type="EMBL" id="QRAN01000008">
    <property type="protein sequence ID" value="RLQ22160.1"/>
    <property type="molecule type" value="Genomic_DNA"/>
</dbReference>
<evidence type="ECO:0000259" key="1">
    <source>
        <dbReference type="Pfam" id="PF13661"/>
    </source>
</evidence>
<sequence>MTLDLRINSEHDPRQLQRQYAAAGRLQVPDFLPADCAARLHRELLANQDWYLTYNEGSENFESEAARFQALPPAQQQRFMHNLYGRARNGFQYLFKQYYISGAIKRGEQPGHPLHPVQDFVNSEPFLGWMRELTDRPDIAFSDCYASRYEAGHFLTEHNDIHGDQQRIAAWVISMTPDWNPDWGGYLAFYDDAGNIEAGFKPSFNTLNIFSIPQKHAVQILAPYAGQPRTSLLGWLQH</sequence>
<dbReference type="InterPro" id="IPR051842">
    <property type="entry name" value="uS12_prolyl_hydroxylase"/>
</dbReference>
<organism evidence="2 3">
    <name type="scientific">Seongchinamella sediminis</name>
    <dbReference type="NCBI Taxonomy" id="2283635"/>
    <lineage>
        <taxon>Bacteria</taxon>
        <taxon>Pseudomonadati</taxon>
        <taxon>Pseudomonadota</taxon>
        <taxon>Gammaproteobacteria</taxon>
        <taxon>Cellvibrionales</taxon>
        <taxon>Halieaceae</taxon>
        <taxon>Seongchinamella</taxon>
    </lineage>
</organism>
<protein>
    <recommendedName>
        <fullName evidence="1">Prolyl 3,4-dihydroxylase TPA1/OFD1 N-terminal domain-containing protein</fullName>
    </recommendedName>
</protein>
<dbReference type="GO" id="GO:0031543">
    <property type="term" value="F:peptidyl-proline dioxygenase activity"/>
    <property type="evidence" value="ECO:0007669"/>
    <property type="project" value="TreeGrafter"/>
</dbReference>
<comment type="caution">
    <text evidence="2">The sequence shown here is derived from an EMBL/GenBank/DDBJ whole genome shotgun (WGS) entry which is preliminary data.</text>
</comment>
<dbReference type="GO" id="GO:0006449">
    <property type="term" value="P:regulation of translational termination"/>
    <property type="evidence" value="ECO:0007669"/>
    <property type="project" value="TreeGrafter"/>
</dbReference>
<evidence type="ECO:0000313" key="3">
    <source>
        <dbReference type="Proteomes" id="UP000265509"/>
    </source>
</evidence>
<evidence type="ECO:0000313" key="2">
    <source>
        <dbReference type="EMBL" id="RLQ22160.1"/>
    </source>
</evidence>
<dbReference type="RefSeq" id="WP_117954007.1">
    <property type="nucleotide sequence ID" value="NZ_QRAN01000008.1"/>
</dbReference>
<dbReference type="Proteomes" id="UP000265509">
    <property type="component" value="Unassembled WGS sequence"/>
</dbReference>
<gene>
    <name evidence="2" type="ORF">DWB85_09510</name>
</gene>
<dbReference type="PANTHER" id="PTHR12117">
    <property type="entry name" value="HISTONE ACETYLTRANSFERASE COMPLEX"/>
    <property type="match status" value="1"/>
</dbReference>
<dbReference type="PANTHER" id="PTHR12117:SF0">
    <property type="entry name" value="PROLYL 3-HYDROXYLASE OGFOD1"/>
    <property type="match status" value="1"/>
</dbReference>
<reference evidence="2 3" key="1">
    <citation type="submission" date="2018-07" db="EMBL/GenBank/DDBJ databases">
        <title>Halioglobus sp. genome submission.</title>
        <authorList>
            <person name="Ye M.-Q."/>
            <person name="Du Z.-J."/>
        </authorList>
    </citation>
    <scope>NUCLEOTIDE SEQUENCE [LARGE SCALE GENOMIC DNA]</scope>
    <source>
        <strain evidence="2 3">U0301</strain>
    </source>
</reference>
<proteinExistence type="predicted"/>
<accession>A0A3L7E028</accession>
<dbReference type="InterPro" id="IPR039558">
    <property type="entry name" value="TPA1/OFD1_N"/>
</dbReference>
<name>A0A3L7E028_9GAMM</name>
<dbReference type="AlphaFoldDB" id="A0A3L7E028"/>